<dbReference type="PANTHER" id="PTHR43070">
    <property type="match status" value="1"/>
</dbReference>
<dbReference type="PIRSF" id="PIRSF000727">
    <property type="entry name" value="ThrA"/>
    <property type="match status" value="1"/>
</dbReference>
<dbReference type="GO" id="GO:0004072">
    <property type="term" value="F:aspartate kinase activity"/>
    <property type="evidence" value="ECO:0007669"/>
    <property type="project" value="UniProtKB-UniRule"/>
</dbReference>
<evidence type="ECO:0000256" key="24">
    <source>
        <dbReference type="ARBA" id="ARBA00044938"/>
    </source>
</evidence>
<dbReference type="EMBL" id="BLJN01000006">
    <property type="protein sequence ID" value="GFE83531.1"/>
    <property type="molecule type" value="Genomic_DNA"/>
</dbReference>
<dbReference type="GO" id="GO:0009086">
    <property type="term" value="P:methionine biosynthetic process"/>
    <property type="evidence" value="ECO:0007669"/>
    <property type="project" value="UniProtKB-KW"/>
</dbReference>
<keyword evidence="21" id="KW-0457">Lysine biosynthesis</keyword>
<dbReference type="InterPro" id="IPR049638">
    <property type="entry name" value="AK-HD"/>
</dbReference>
<dbReference type="GO" id="GO:0050661">
    <property type="term" value="F:NADP binding"/>
    <property type="evidence" value="ECO:0007669"/>
    <property type="project" value="UniProtKB-UniRule"/>
</dbReference>
<dbReference type="InterPro" id="IPR042199">
    <property type="entry name" value="AsparK_Bifunc_asparK/hSer_DH"/>
</dbReference>
<comment type="subunit">
    <text evidence="9 28">Homotetramer.</text>
</comment>
<evidence type="ECO:0000256" key="25">
    <source>
        <dbReference type="ARBA" id="ARBA00048561"/>
    </source>
</evidence>
<evidence type="ECO:0000256" key="20">
    <source>
        <dbReference type="ARBA" id="ARBA00023053"/>
    </source>
</evidence>
<evidence type="ECO:0000256" key="14">
    <source>
        <dbReference type="ARBA" id="ARBA00022741"/>
    </source>
</evidence>
<sequence length="840" mass="91044">MRVRGFGILKLEEMRQVERWRVHKFGGSSVADAACMERVARILEQDPHPRLGVVLSACRGVTDGLLNLVIAAEKQETTLAERIEQLRHRHQVIADTLLPDGARVEYMAKLEQDCRDIAGILQTVQLIRSASQTVRDLIAGYGEIWSTRLFSAYLRHRGRRPGSVQWVDARDVVSVEWGPLGPGVRWDVSQANMDRITPSEPATLIITGFVARDPNGLQTTLGRNGSDFSGSIFGALLNAEEIHIWTDVDGVLSADPRLVPDAKVIDSLSYNEAMELAYFGAKVIHPQTMAPAVSKNIPIWIRNTFAPEKAGSLICEKPTSQIAVKGITCIDKVALVNLEGAGMIGVPGTAHRLFGALRDHGISVILISQGSSEHSICFAIPQGEAARAEAVVRQAFDRELREGQIQSVEVDVGCSILAVVGDGMAGSHGVAAKVFGALGSAGVSVRAIAQGASERNISAVIDGKHSSRALRSVHSSFYLSPHTVSIGLIGPGTVGGVLLDQMASQVERLSRDLKLDLRVRGIMSSKRMHLSDAEVPLAGWRDAFKSKSEEADLTRFAEHVRADHLPHAIIIDCSSSSEVAARYPAWLASGIHIVTPNKKANSSELELYARLHEARRQGNAHYLYEATVGAGLPVIQTLRDLRDTGDQIGRIEGILSGTLAYLFNVWDGSEPFSSVVRTAKAKGYTEPDPRDDLSGLDFARKLIILGREMGLRLELGDVQLEGLVPAALTKCSPQEFLDRLPEFDAPMAERLKAARSRDRVLRYVGSLDASTGKASVGLVELERSHTFANINLTDNVVRFLTSRYNQNPLVVQGPGAGPEVTAGGVFGDLLRVCAYLGARL</sequence>
<dbReference type="InterPro" id="IPR001341">
    <property type="entry name" value="Asp_kinase"/>
</dbReference>
<comment type="pathway">
    <text evidence="6 28">Amino-acid biosynthesis; L-threonine biosynthesis; L-threonine from L-aspartate: step 1/5.</text>
</comment>
<dbReference type="CDD" id="cd04921">
    <property type="entry name" value="ACT_AKi-HSDH-ThrA-like_1"/>
    <property type="match status" value="1"/>
</dbReference>
<dbReference type="Gene3D" id="1.20.120.1320">
    <property type="entry name" value="Aspartokinase, catalytic domain"/>
    <property type="match status" value="1"/>
</dbReference>
<keyword evidence="31" id="KW-1185">Reference proteome</keyword>
<comment type="pathway">
    <text evidence="4 28">Amino-acid biosynthesis; L-threonine biosynthesis; L-threonine from L-aspartate: step 3/5.</text>
</comment>
<dbReference type="InterPro" id="IPR001048">
    <property type="entry name" value="Asp/Glu/Uridylate_kinase"/>
</dbReference>
<keyword evidence="23" id="KW-0511">Multifunctional enzyme</keyword>
<dbReference type="PROSITE" id="PS00324">
    <property type="entry name" value="ASPARTOKINASE"/>
    <property type="match status" value="1"/>
</dbReference>
<evidence type="ECO:0000256" key="23">
    <source>
        <dbReference type="ARBA" id="ARBA00023268"/>
    </source>
</evidence>
<comment type="catalytic activity">
    <reaction evidence="27">
        <text>L-homoserine + NAD(+) = L-aspartate 4-semialdehyde + NADH + H(+)</text>
        <dbReference type="Rhea" id="RHEA:15757"/>
        <dbReference type="ChEBI" id="CHEBI:15378"/>
        <dbReference type="ChEBI" id="CHEBI:57476"/>
        <dbReference type="ChEBI" id="CHEBI:57540"/>
        <dbReference type="ChEBI" id="CHEBI:57945"/>
        <dbReference type="ChEBI" id="CHEBI:537519"/>
        <dbReference type="EC" id="1.1.1.3"/>
    </reaction>
    <physiologicalReaction direction="right-to-left" evidence="27">
        <dbReference type="Rhea" id="RHEA:15759"/>
    </physiologicalReaction>
</comment>
<evidence type="ECO:0000256" key="4">
    <source>
        <dbReference type="ARBA" id="ARBA00005056"/>
    </source>
</evidence>
<keyword evidence="15 28" id="KW-0418">Kinase</keyword>
<dbReference type="InterPro" id="IPR045865">
    <property type="entry name" value="ACT-like_dom_sf"/>
</dbReference>
<evidence type="ECO:0000256" key="6">
    <source>
        <dbReference type="ARBA" id="ARBA00005139"/>
    </source>
</evidence>
<evidence type="ECO:0000256" key="15">
    <source>
        <dbReference type="ARBA" id="ARBA00022777"/>
    </source>
</evidence>
<comment type="catalytic activity">
    <reaction evidence="26">
        <text>L-homoserine + NADP(+) = L-aspartate 4-semialdehyde + NADPH + H(+)</text>
        <dbReference type="Rhea" id="RHEA:15761"/>
        <dbReference type="ChEBI" id="CHEBI:15378"/>
        <dbReference type="ChEBI" id="CHEBI:57476"/>
        <dbReference type="ChEBI" id="CHEBI:57783"/>
        <dbReference type="ChEBI" id="CHEBI:58349"/>
        <dbReference type="ChEBI" id="CHEBI:537519"/>
        <dbReference type="EC" id="1.1.1.3"/>
    </reaction>
    <physiologicalReaction direction="right-to-left" evidence="26">
        <dbReference type="Rhea" id="RHEA:15763"/>
    </physiologicalReaction>
</comment>
<keyword evidence="20" id="KW-0915">Sodium</keyword>
<dbReference type="PROSITE" id="PS51671">
    <property type="entry name" value="ACT"/>
    <property type="match status" value="2"/>
</dbReference>
<dbReference type="EC" id="2.7.2.4" evidence="28"/>
<keyword evidence="19" id="KW-0520">NAD</keyword>
<evidence type="ECO:0000256" key="27">
    <source>
        <dbReference type="ARBA" id="ARBA00049031"/>
    </source>
</evidence>
<dbReference type="CDD" id="cd04922">
    <property type="entry name" value="ACT_AKi-HSDH-ThrA_2"/>
    <property type="match status" value="1"/>
</dbReference>
<dbReference type="GO" id="GO:0046872">
    <property type="term" value="F:metal ion binding"/>
    <property type="evidence" value="ECO:0007669"/>
    <property type="project" value="UniProtKB-KW"/>
</dbReference>
<dbReference type="Gene3D" id="3.40.1160.10">
    <property type="entry name" value="Acetylglutamate kinase-like"/>
    <property type="match status" value="1"/>
</dbReference>
<dbReference type="Proteomes" id="UP000445000">
    <property type="component" value="Unassembled WGS sequence"/>
</dbReference>
<evidence type="ECO:0000256" key="16">
    <source>
        <dbReference type="ARBA" id="ARBA00022840"/>
    </source>
</evidence>
<evidence type="ECO:0000256" key="9">
    <source>
        <dbReference type="ARBA" id="ARBA00011881"/>
    </source>
</evidence>
<dbReference type="FunFam" id="3.30.360.10:FF:000006">
    <property type="entry name" value="Bifunctional aspartokinase/homoserine dehydrogenase"/>
    <property type="match status" value="1"/>
</dbReference>
<dbReference type="SUPFAM" id="SSF51735">
    <property type="entry name" value="NAD(P)-binding Rossmann-fold domains"/>
    <property type="match status" value="1"/>
</dbReference>
<evidence type="ECO:0000256" key="3">
    <source>
        <dbReference type="ARBA" id="ARBA00004986"/>
    </source>
</evidence>
<dbReference type="InterPro" id="IPR054352">
    <property type="entry name" value="ACT_Aspartokinase"/>
</dbReference>
<evidence type="ECO:0000256" key="7">
    <source>
        <dbReference type="ARBA" id="ARBA00007952"/>
    </source>
</evidence>
<dbReference type="Gene3D" id="3.30.360.10">
    <property type="entry name" value="Dihydrodipicolinate Reductase, domain 2"/>
    <property type="match status" value="1"/>
</dbReference>
<dbReference type="NCBIfam" id="NF007003">
    <property type="entry name" value="PRK09466.1"/>
    <property type="match status" value="1"/>
</dbReference>
<feature type="domain" description="ACT" evidence="29">
    <location>
        <begin position="338"/>
        <end position="410"/>
    </location>
</feature>
<dbReference type="UniPathway" id="UPA00050">
    <property type="reaction ID" value="UER00063"/>
</dbReference>
<evidence type="ECO:0000256" key="18">
    <source>
        <dbReference type="ARBA" id="ARBA00023002"/>
    </source>
</evidence>
<dbReference type="GO" id="GO:0009089">
    <property type="term" value="P:lysine biosynthetic process via diaminopimelate"/>
    <property type="evidence" value="ECO:0007669"/>
    <property type="project" value="UniProtKB-UniRule"/>
</dbReference>
<dbReference type="Pfam" id="PF22468">
    <property type="entry name" value="ACT_9"/>
    <property type="match status" value="2"/>
</dbReference>
<feature type="domain" description="ACT" evidence="29">
    <location>
        <begin position="419"/>
        <end position="491"/>
    </location>
</feature>
<dbReference type="InterPro" id="IPR036393">
    <property type="entry name" value="AceGlu_kinase-like_sf"/>
</dbReference>
<keyword evidence="12" id="KW-0791">Threonine biosynthesis</keyword>
<dbReference type="Gene3D" id="3.30.2130.10">
    <property type="entry name" value="VC0802-like"/>
    <property type="match status" value="1"/>
</dbReference>
<dbReference type="UniPathway" id="UPA00034">
    <property type="reaction ID" value="UER00015"/>
</dbReference>
<comment type="caution">
    <text evidence="30">The sequence shown here is derived from an EMBL/GenBank/DDBJ whole genome shotgun (WGS) entry which is preliminary data.</text>
</comment>
<protein>
    <recommendedName>
        <fullName evidence="28">Bifunctional aspartokinase/homoserine dehydrogenase</fullName>
    </recommendedName>
    <domain>
        <recommendedName>
            <fullName evidence="28">Aspartokinase</fullName>
            <ecNumber evidence="28">2.7.2.4</ecNumber>
        </recommendedName>
    </domain>
    <domain>
        <recommendedName>
            <fullName evidence="28">Homoserine dehydrogenase</fullName>
            <ecNumber evidence="28">1.1.1.3</ecNumber>
        </recommendedName>
    </domain>
</protein>
<evidence type="ECO:0000256" key="1">
    <source>
        <dbReference type="ARBA" id="ARBA00001920"/>
    </source>
</evidence>
<evidence type="ECO:0000256" key="19">
    <source>
        <dbReference type="ARBA" id="ARBA00023027"/>
    </source>
</evidence>
<evidence type="ECO:0000256" key="13">
    <source>
        <dbReference type="ARBA" id="ARBA00022723"/>
    </source>
</evidence>
<evidence type="ECO:0000313" key="31">
    <source>
        <dbReference type="Proteomes" id="UP000445000"/>
    </source>
</evidence>
<keyword evidence="10 28" id="KW-0028">Amino-acid biosynthesis</keyword>
<evidence type="ECO:0000256" key="22">
    <source>
        <dbReference type="ARBA" id="ARBA00023167"/>
    </source>
</evidence>
<evidence type="ECO:0000256" key="5">
    <source>
        <dbReference type="ARBA" id="ARBA00005062"/>
    </source>
</evidence>
<dbReference type="GO" id="GO:0009088">
    <property type="term" value="P:threonine biosynthetic process"/>
    <property type="evidence" value="ECO:0007669"/>
    <property type="project" value="UniProtKB-UniRule"/>
</dbReference>
<comment type="similarity">
    <text evidence="8 28">In the N-terminal section; belongs to the aspartokinase family.</text>
</comment>
<evidence type="ECO:0000256" key="10">
    <source>
        <dbReference type="ARBA" id="ARBA00022605"/>
    </source>
</evidence>
<evidence type="ECO:0000256" key="11">
    <source>
        <dbReference type="ARBA" id="ARBA00022679"/>
    </source>
</evidence>
<evidence type="ECO:0000256" key="21">
    <source>
        <dbReference type="ARBA" id="ARBA00023154"/>
    </source>
</evidence>
<organism evidence="30 31">
    <name type="scientific">Steroidobacter agaridevorans</name>
    <dbReference type="NCBI Taxonomy" id="2695856"/>
    <lineage>
        <taxon>Bacteria</taxon>
        <taxon>Pseudomonadati</taxon>
        <taxon>Pseudomonadota</taxon>
        <taxon>Gammaproteobacteria</taxon>
        <taxon>Steroidobacterales</taxon>
        <taxon>Steroidobacteraceae</taxon>
        <taxon>Steroidobacter</taxon>
    </lineage>
</organism>
<dbReference type="GO" id="GO:0005524">
    <property type="term" value="F:ATP binding"/>
    <property type="evidence" value="ECO:0007669"/>
    <property type="project" value="UniProtKB-UniRule"/>
</dbReference>
<keyword evidence="17 28" id="KW-0521">NADP</keyword>
<keyword evidence="11 28" id="KW-0808">Transferase</keyword>
<proteinExistence type="inferred from homology"/>
<comment type="pathway">
    <text evidence="3 28">Amino-acid biosynthesis; L-methionine biosynthesis via de novo pathway; L-homoserine from L-aspartate: step 1/3.</text>
</comment>
<dbReference type="InterPro" id="IPR011147">
    <property type="entry name" value="Bifunc_Aspkin/hSer_DH"/>
</dbReference>
<gene>
    <name evidence="30" type="primary">thrA</name>
    <name evidence="30" type="ORF">GCM10011487_55310</name>
</gene>
<evidence type="ECO:0000256" key="12">
    <source>
        <dbReference type="ARBA" id="ARBA00022697"/>
    </source>
</evidence>
<dbReference type="Pfam" id="PF00742">
    <property type="entry name" value="Homoserine_dh"/>
    <property type="match status" value="1"/>
</dbReference>
<evidence type="ECO:0000256" key="17">
    <source>
        <dbReference type="ARBA" id="ARBA00022857"/>
    </source>
</evidence>
<keyword evidence="16 28" id="KW-0067">ATP-binding</keyword>
<evidence type="ECO:0000256" key="26">
    <source>
        <dbReference type="ARBA" id="ARBA00048841"/>
    </source>
</evidence>
<dbReference type="SUPFAM" id="SSF55347">
    <property type="entry name" value="Glyceraldehyde-3-phosphate dehydrogenase-like, C-terminal domain"/>
    <property type="match status" value="1"/>
</dbReference>
<dbReference type="InterPro" id="IPR019811">
    <property type="entry name" value="HDH_CS"/>
</dbReference>
<dbReference type="Gene3D" id="3.40.50.720">
    <property type="entry name" value="NAD(P)-binding Rossmann-like Domain"/>
    <property type="match status" value="1"/>
</dbReference>
<evidence type="ECO:0000256" key="8">
    <source>
        <dbReference type="ARBA" id="ARBA00010046"/>
    </source>
</evidence>
<comment type="function">
    <text evidence="24">Bifunctional aspartate kinase and homoserine dehydrogenase that catalyzes the first and the third steps toward the synthesis of lysine, methionine and threonine from aspartate.</text>
</comment>
<dbReference type="NCBIfam" id="NF006959">
    <property type="entry name" value="PRK09436.1"/>
    <property type="match status" value="1"/>
</dbReference>
<dbReference type="InterPro" id="IPR001342">
    <property type="entry name" value="HDH_cat"/>
</dbReference>
<dbReference type="PROSITE" id="PS01042">
    <property type="entry name" value="HOMOSER_DHGENASE"/>
    <property type="match status" value="1"/>
</dbReference>
<comment type="similarity">
    <text evidence="7 28">In the C-terminal section; belongs to the homoserine dehydrogenase family.</text>
</comment>
<dbReference type="Pfam" id="PF03447">
    <property type="entry name" value="NAD_binding_3"/>
    <property type="match status" value="1"/>
</dbReference>
<name>A0A829YL06_9GAMM</name>
<dbReference type="FunFam" id="3.40.50.720:FF:000083">
    <property type="entry name" value="Bifunctional aspartokinase/homoserine dehydrogenase"/>
    <property type="match status" value="1"/>
</dbReference>
<reference evidence="31" key="1">
    <citation type="submission" date="2020-01" db="EMBL/GenBank/DDBJ databases">
        <title>'Steroidobacter agaridevorans' sp. nov., agar-degrading bacteria isolated from rhizosphere soils.</title>
        <authorList>
            <person name="Ikenaga M."/>
            <person name="Kataoka M."/>
            <person name="Murouchi A."/>
            <person name="Katsuragi S."/>
            <person name="Sakai M."/>
        </authorList>
    </citation>
    <scope>NUCLEOTIDE SEQUENCE [LARGE SCALE GENOMIC DNA]</scope>
    <source>
        <strain evidence="31">YU21-B</strain>
    </source>
</reference>
<dbReference type="AlphaFoldDB" id="A0A829YL06"/>
<keyword evidence="22" id="KW-0486">Methionine biosynthesis</keyword>
<evidence type="ECO:0000256" key="28">
    <source>
        <dbReference type="PIRNR" id="PIRNR000727"/>
    </source>
</evidence>
<dbReference type="InterPro" id="IPR036291">
    <property type="entry name" value="NAD(P)-bd_dom_sf"/>
</dbReference>
<dbReference type="UniPathway" id="UPA00051">
    <property type="reaction ID" value="UER00462"/>
</dbReference>
<dbReference type="PANTHER" id="PTHR43070:SF5">
    <property type="entry name" value="HOMOSERINE DEHYDROGENASE"/>
    <property type="match status" value="1"/>
</dbReference>
<evidence type="ECO:0000259" key="29">
    <source>
        <dbReference type="PROSITE" id="PS51671"/>
    </source>
</evidence>
<keyword evidence="14 28" id="KW-0547">Nucleotide-binding</keyword>
<comment type="pathway">
    <text evidence="2 28">Amino-acid biosynthesis; L-lysine biosynthesis via DAP pathway; (S)-tetrahydrodipicolinate from L-aspartate: step 1/4.</text>
</comment>
<dbReference type="NCBIfam" id="TIGR00657">
    <property type="entry name" value="asp_kinases"/>
    <property type="match status" value="1"/>
</dbReference>
<keyword evidence="18 28" id="KW-0560">Oxidoreductase</keyword>
<keyword evidence="13" id="KW-0479">Metal-binding</keyword>
<evidence type="ECO:0000313" key="30">
    <source>
        <dbReference type="EMBL" id="GFE83531.1"/>
    </source>
</evidence>
<dbReference type="GO" id="GO:0004412">
    <property type="term" value="F:homoserine dehydrogenase activity"/>
    <property type="evidence" value="ECO:0007669"/>
    <property type="project" value="UniProtKB-UniRule"/>
</dbReference>
<dbReference type="InterPro" id="IPR002912">
    <property type="entry name" value="ACT_dom"/>
</dbReference>
<comment type="pathway">
    <text evidence="5 28">Amino-acid biosynthesis; L-methionine biosynthesis via de novo pathway; L-homoserine from L-aspartate: step 3/3.</text>
</comment>
<dbReference type="EC" id="1.1.1.3" evidence="28"/>
<dbReference type="InterPro" id="IPR005106">
    <property type="entry name" value="Asp/hSer_DH_NAD-bd"/>
</dbReference>
<comment type="cofactor">
    <cofactor evidence="1">
        <name>a metal cation</name>
        <dbReference type="ChEBI" id="CHEBI:25213"/>
    </cofactor>
</comment>
<comment type="catalytic activity">
    <reaction evidence="25">
        <text>L-aspartate + ATP = 4-phospho-L-aspartate + ADP</text>
        <dbReference type="Rhea" id="RHEA:23776"/>
        <dbReference type="ChEBI" id="CHEBI:29991"/>
        <dbReference type="ChEBI" id="CHEBI:30616"/>
        <dbReference type="ChEBI" id="CHEBI:57535"/>
        <dbReference type="ChEBI" id="CHEBI:456216"/>
        <dbReference type="EC" id="2.7.2.4"/>
    </reaction>
    <physiologicalReaction direction="left-to-right" evidence="25">
        <dbReference type="Rhea" id="RHEA:23777"/>
    </physiologicalReaction>
</comment>
<dbReference type="InterPro" id="IPR018042">
    <property type="entry name" value="Aspartate_kinase_CS"/>
</dbReference>
<dbReference type="Pfam" id="PF00696">
    <property type="entry name" value="AA_kinase"/>
    <property type="match status" value="1"/>
</dbReference>
<dbReference type="SUPFAM" id="SSF53633">
    <property type="entry name" value="Carbamate kinase-like"/>
    <property type="match status" value="1"/>
</dbReference>
<dbReference type="FunFam" id="3.30.2130.10:FF:000001">
    <property type="entry name" value="Bifunctional aspartokinase/homoserine dehydrogenase"/>
    <property type="match status" value="1"/>
</dbReference>
<accession>A0A829YL06</accession>
<dbReference type="SUPFAM" id="SSF55021">
    <property type="entry name" value="ACT-like"/>
    <property type="match status" value="2"/>
</dbReference>
<dbReference type="CDD" id="cd04243">
    <property type="entry name" value="AAK_AK-HSDH-like"/>
    <property type="match status" value="1"/>
</dbReference>
<dbReference type="GO" id="GO:0009090">
    <property type="term" value="P:homoserine biosynthetic process"/>
    <property type="evidence" value="ECO:0007669"/>
    <property type="project" value="UniProtKB-ARBA"/>
</dbReference>
<evidence type="ECO:0000256" key="2">
    <source>
        <dbReference type="ARBA" id="ARBA00004766"/>
    </source>
</evidence>